<dbReference type="Gene3D" id="2.160.10.10">
    <property type="entry name" value="Hexapeptide repeat proteins"/>
    <property type="match status" value="1"/>
</dbReference>
<gene>
    <name evidence="2" type="ORF">SAMN04488089_12413</name>
</gene>
<dbReference type="InterPro" id="IPR011004">
    <property type="entry name" value="Trimer_LpxA-like_sf"/>
</dbReference>
<keyword evidence="3" id="KW-1185">Reference proteome</keyword>
<accession>A0AAJ5BFI4</accession>
<proteinExistence type="inferred from homology"/>
<dbReference type="InterPro" id="IPR001451">
    <property type="entry name" value="Hexapep"/>
</dbReference>
<comment type="caution">
    <text evidence="2">The sequence shown here is derived from an EMBL/GenBank/DDBJ whole genome shotgun (WGS) entry which is preliminary data.</text>
</comment>
<organism evidence="2 3">
    <name type="scientific">Myroides profundi</name>
    <dbReference type="NCBI Taxonomy" id="480520"/>
    <lineage>
        <taxon>Bacteria</taxon>
        <taxon>Pseudomonadati</taxon>
        <taxon>Bacteroidota</taxon>
        <taxon>Flavobacteriia</taxon>
        <taxon>Flavobacteriales</taxon>
        <taxon>Flavobacteriaceae</taxon>
        <taxon>Myroides</taxon>
    </lineage>
</organism>
<evidence type="ECO:0000313" key="2">
    <source>
        <dbReference type="EMBL" id="SER65502.1"/>
    </source>
</evidence>
<dbReference type="AlphaFoldDB" id="A0AAJ5BFI4"/>
<dbReference type="EMBL" id="FOFY01000024">
    <property type="protein sequence ID" value="SER65502.1"/>
    <property type="molecule type" value="Genomic_DNA"/>
</dbReference>
<keyword evidence="2" id="KW-0808">Transferase</keyword>
<dbReference type="PANTHER" id="PTHR43300">
    <property type="entry name" value="ACETYLTRANSFERASE"/>
    <property type="match status" value="1"/>
</dbReference>
<sequence length="141" mass="15567">MISKVRETLWHIISAYKIFVMNKIYGMHVDPSAKVSFKAKLDKSINPKGIYIGKYSRVLYQSVILAHDYSRALKVDTIIKNNCIIGIRAIIMPGITVHEHSVVASGSVVTKDVPPHCIVAGNPARVVKEGISVSNEGQIIR</sequence>
<name>A0AAJ5BFI4_MYRPR</name>
<dbReference type="RefSeq" id="WP_041892377.1">
    <property type="nucleotide sequence ID" value="NZ_CP010817.1"/>
</dbReference>
<evidence type="ECO:0000256" key="1">
    <source>
        <dbReference type="ARBA" id="ARBA00007274"/>
    </source>
</evidence>
<protein>
    <submittedName>
        <fullName evidence="2">Transferase hexapeptide (Six repeat-containing protein)</fullName>
    </submittedName>
</protein>
<reference evidence="2 3" key="1">
    <citation type="submission" date="2016-10" db="EMBL/GenBank/DDBJ databases">
        <authorList>
            <person name="Varghese N."/>
            <person name="Submissions S."/>
        </authorList>
    </citation>
    <scope>NUCLEOTIDE SEQUENCE [LARGE SCALE GENOMIC DNA]</scope>
    <source>
        <strain evidence="3">DSM 19823 / KCTC 23066 / CCTCC M 208030 / D25</strain>
    </source>
</reference>
<dbReference type="InterPro" id="IPR050179">
    <property type="entry name" value="Trans_hexapeptide_repeat"/>
</dbReference>
<dbReference type="CDD" id="cd04647">
    <property type="entry name" value="LbH_MAT_like"/>
    <property type="match status" value="1"/>
</dbReference>
<dbReference type="SUPFAM" id="SSF51161">
    <property type="entry name" value="Trimeric LpxA-like enzymes"/>
    <property type="match status" value="1"/>
</dbReference>
<comment type="similarity">
    <text evidence="1">Belongs to the transferase hexapeptide repeat family.</text>
</comment>
<dbReference type="Pfam" id="PF00132">
    <property type="entry name" value="Hexapep"/>
    <property type="match status" value="1"/>
</dbReference>
<evidence type="ECO:0000313" key="3">
    <source>
        <dbReference type="Proteomes" id="UP000183496"/>
    </source>
</evidence>
<dbReference type="GO" id="GO:0016740">
    <property type="term" value="F:transferase activity"/>
    <property type="evidence" value="ECO:0007669"/>
    <property type="project" value="UniProtKB-KW"/>
</dbReference>
<dbReference type="Proteomes" id="UP000183496">
    <property type="component" value="Unassembled WGS sequence"/>
</dbReference>